<evidence type="ECO:0000313" key="6">
    <source>
        <dbReference type="EMBL" id="GFR05066.1"/>
    </source>
</evidence>
<reference evidence="6" key="1">
    <citation type="submission" date="2020-07" db="EMBL/GenBank/DDBJ databases">
        <title>Multicomponent nature underlies the extraordinary mechanical properties of spider dragline silk.</title>
        <authorList>
            <person name="Kono N."/>
            <person name="Nakamura H."/>
            <person name="Mori M."/>
            <person name="Yoshida Y."/>
            <person name="Ohtoshi R."/>
            <person name="Malay A.D."/>
            <person name="Moran D.A.P."/>
            <person name="Tomita M."/>
            <person name="Numata K."/>
            <person name="Arakawa K."/>
        </authorList>
    </citation>
    <scope>NUCLEOTIDE SEQUENCE</scope>
</reference>
<evidence type="ECO:0000256" key="4">
    <source>
        <dbReference type="SAM" id="Coils"/>
    </source>
</evidence>
<accession>A0A8X6LBU8</accession>
<comment type="subcellular location">
    <subcellularLocation>
        <location evidence="1">Cell projection</location>
        <location evidence="1">Cilium</location>
    </subcellularLocation>
</comment>
<evidence type="ECO:0000256" key="1">
    <source>
        <dbReference type="ARBA" id="ARBA00004138"/>
    </source>
</evidence>
<dbReference type="AlphaFoldDB" id="A0A8X6LBU8"/>
<evidence type="ECO:0000313" key="7">
    <source>
        <dbReference type="Proteomes" id="UP000887116"/>
    </source>
</evidence>
<dbReference type="EMBL" id="BMAO01035664">
    <property type="protein sequence ID" value="GFR05066.1"/>
    <property type="molecule type" value="Genomic_DNA"/>
</dbReference>
<keyword evidence="7" id="KW-1185">Reference proteome</keyword>
<dbReference type="PANTHER" id="PTHR31183">
    <property type="entry name" value="TRICHOPLEIN KERATIN FILAMENT-BINDING PROTEIN FAMILY MEMBER"/>
    <property type="match status" value="1"/>
</dbReference>
<evidence type="ECO:0000256" key="5">
    <source>
        <dbReference type="SAM" id="MobiDB-lite"/>
    </source>
</evidence>
<keyword evidence="3" id="KW-0966">Cell projection</keyword>
<feature type="coiled-coil region" evidence="4">
    <location>
        <begin position="102"/>
        <end position="185"/>
    </location>
</feature>
<dbReference type="Proteomes" id="UP000887116">
    <property type="component" value="Unassembled WGS sequence"/>
</dbReference>
<dbReference type="PANTHER" id="PTHR31183:SF1">
    <property type="entry name" value="CILIA- AND FLAGELLA-ASSOCIATED PROTEIN 53"/>
    <property type="match status" value="1"/>
</dbReference>
<sequence>MAFAAKNQTNPVTIAATGYKPYIEARALRGSQKKGVAVNKAERNALKIREYWAQQDVFQQIKDYAESHEKTLFRNRWECAADKKSLYSRVQWEMDKITSKMDQDLNRRRNRLTDLLKNEEDMLLKDSVCEVEDEESKHVRMLSRYTELKMQKEAERQKVAEEKKEQQFRNNCEELRARMSRKLQQQTIEDGRKIECERRCGGQNKSQEEALYTELSEKDVRARKQREEKEEELKKQRDVEYSKYITEQMEEKRLEKMRKLREKETEAEIRVRRL</sequence>
<name>A0A8X6LBU8_TRICU</name>
<evidence type="ECO:0000256" key="3">
    <source>
        <dbReference type="ARBA" id="ARBA00023273"/>
    </source>
</evidence>
<keyword evidence="4" id="KW-0175">Coiled coil</keyword>
<organism evidence="6 7">
    <name type="scientific">Trichonephila clavata</name>
    <name type="common">Joro spider</name>
    <name type="synonym">Nephila clavata</name>
    <dbReference type="NCBI Taxonomy" id="2740835"/>
    <lineage>
        <taxon>Eukaryota</taxon>
        <taxon>Metazoa</taxon>
        <taxon>Ecdysozoa</taxon>
        <taxon>Arthropoda</taxon>
        <taxon>Chelicerata</taxon>
        <taxon>Arachnida</taxon>
        <taxon>Araneae</taxon>
        <taxon>Araneomorphae</taxon>
        <taxon>Entelegynae</taxon>
        <taxon>Araneoidea</taxon>
        <taxon>Nephilidae</taxon>
        <taxon>Trichonephila</taxon>
    </lineage>
</organism>
<comment type="caution">
    <text evidence="6">The sequence shown here is derived from an EMBL/GenBank/DDBJ whole genome shotgun (WGS) entry which is preliminary data.</text>
</comment>
<protein>
    <recommendedName>
        <fullName evidence="8">Trichohyalin-plectin-homology domain-containing protein</fullName>
    </recommendedName>
</protein>
<proteinExistence type="predicted"/>
<keyword evidence="2" id="KW-0969">Cilium</keyword>
<gene>
    <name evidence="6" type="primary">AVEN_226477_1</name>
    <name evidence="6" type="ORF">TNCT_384761</name>
</gene>
<evidence type="ECO:0000256" key="2">
    <source>
        <dbReference type="ARBA" id="ARBA00023069"/>
    </source>
</evidence>
<dbReference type="GO" id="GO:0005929">
    <property type="term" value="C:cilium"/>
    <property type="evidence" value="ECO:0007669"/>
    <property type="project" value="UniProtKB-SubCell"/>
</dbReference>
<evidence type="ECO:0008006" key="8">
    <source>
        <dbReference type="Google" id="ProtNLM"/>
    </source>
</evidence>
<dbReference type="InterPro" id="IPR043596">
    <property type="entry name" value="CFAP53/TCHP"/>
</dbReference>
<feature type="region of interest" description="Disordered" evidence="5">
    <location>
        <begin position="218"/>
        <end position="240"/>
    </location>
</feature>
<dbReference type="OrthoDB" id="6433299at2759"/>